<dbReference type="Pfam" id="PF13581">
    <property type="entry name" value="HATPase_c_2"/>
    <property type="match status" value="1"/>
</dbReference>
<name>A0A4R4RZ13_9ACTN</name>
<evidence type="ECO:0000313" key="4">
    <source>
        <dbReference type="EMBL" id="TDC54222.1"/>
    </source>
</evidence>
<evidence type="ECO:0000313" key="5">
    <source>
        <dbReference type="Proteomes" id="UP000295621"/>
    </source>
</evidence>
<evidence type="ECO:0000256" key="2">
    <source>
        <dbReference type="SAM" id="MobiDB-lite"/>
    </source>
</evidence>
<evidence type="ECO:0000256" key="1">
    <source>
        <dbReference type="ARBA" id="ARBA00022527"/>
    </source>
</evidence>
<dbReference type="Proteomes" id="UP000295621">
    <property type="component" value="Unassembled WGS sequence"/>
</dbReference>
<keyword evidence="1" id="KW-0418">Kinase</keyword>
<feature type="domain" description="Histidine kinase/HSP90-like ATPase" evidence="3">
    <location>
        <begin position="61"/>
        <end position="177"/>
    </location>
</feature>
<keyword evidence="1" id="KW-0808">Transferase</keyword>
<dbReference type="EMBL" id="SMKL01000005">
    <property type="protein sequence ID" value="TDC54222.1"/>
    <property type="molecule type" value="Genomic_DNA"/>
</dbReference>
<dbReference type="PANTHER" id="PTHR35526">
    <property type="entry name" value="ANTI-SIGMA-F FACTOR RSBW-RELATED"/>
    <property type="match status" value="1"/>
</dbReference>
<dbReference type="AlphaFoldDB" id="A0A4R4RZ13"/>
<feature type="region of interest" description="Disordered" evidence="2">
    <location>
        <begin position="133"/>
        <end position="153"/>
    </location>
</feature>
<organism evidence="4 5">
    <name type="scientific">Jiangella ureilytica</name>
    <dbReference type="NCBI Taxonomy" id="2530374"/>
    <lineage>
        <taxon>Bacteria</taxon>
        <taxon>Bacillati</taxon>
        <taxon>Actinomycetota</taxon>
        <taxon>Actinomycetes</taxon>
        <taxon>Jiangellales</taxon>
        <taxon>Jiangellaceae</taxon>
        <taxon>Jiangella</taxon>
    </lineage>
</organism>
<dbReference type="SUPFAM" id="SSF55874">
    <property type="entry name" value="ATPase domain of HSP90 chaperone/DNA topoisomerase II/histidine kinase"/>
    <property type="match status" value="1"/>
</dbReference>
<dbReference type="InterPro" id="IPR003594">
    <property type="entry name" value="HATPase_dom"/>
</dbReference>
<dbReference type="InterPro" id="IPR036890">
    <property type="entry name" value="HATPase_C_sf"/>
</dbReference>
<reference evidence="4 5" key="1">
    <citation type="submission" date="2019-02" db="EMBL/GenBank/DDBJ databases">
        <title>Draft genome sequences of novel Actinobacteria.</title>
        <authorList>
            <person name="Sahin N."/>
            <person name="Ay H."/>
            <person name="Saygin H."/>
        </authorList>
    </citation>
    <scope>NUCLEOTIDE SEQUENCE [LARGE SCALE GENOMIC DNA]</scope>
    <source>
        <strain evidence="4 5">KC603</strain>
    </source>
</reference>
<evidence type="ECO:0000259" key="3">
    <source>
        <dbReference type="Pfam" id="PF13581"/>
    </source>
</evidence>
<dbReference type="PANTHER" id="PTHR35526:SF3">
    <property type="entry name" value="ANTI-SIGMA-F FACTOR RSBW"/>
    <property type="match status" value="1"/>
</dbReference>
<keyword evidence="4" id="KW-0547">Nucleotide-binding</keyword>
<dbReference type="InterPro" id="IPR050267">
    <property type="entry name" value="Anti-sigma-factor_SerPK"/>
</dbReference>
<dbReference type="CDD" id="cd16936">
    <property type="entry name" value="HATPase_RsbW-like"/>
    <property type="match status" value="1"/>
</dbReference>
<gene>
    <name evidence="4" type="ORF">E1212_03595</name>
</gene>
<protein>
    <submittedName>
        <fullName evidence="4">ATP-binding protein</fullName>
    </submittedName>
</protein>
<dbReference type="GO" id="GO:0005524">
    <property type="term" value="F:ATP binding"/>
    <property type="evidence" value="ECO:0007669"/>
    <property type="project" value="UniProtKB-KW"/>
</dbReference>
<keyword evidence="4" id="KW-0067">ATP-binding</keyword>
<dbReference type="OrthoDB" id="3473090at2"/>
<sequence length="187" mass="19977">MWTGACGEWFTVGRFGRVVQWAPLDAGGVGPVKGDLAVGRVVATRREARSNSARSVELTGEVSNVPHARHLVAEDLRNTNISPTVIENALIVVTELVTNAILHAQPLPLSSTRTGVVLQWAVLGDDVLIEVSDGGGSERPQVRQPTSTEDQGRGLSIVDAIAREWRVRSEPGRVTVHAVVGPWNPAA</sequence>
<dbReference type="GO" id="GO:0004674">
    <property type="term" value="F:protein serine/threonine kinase activity"/>
    <property type="evidence" value="ECO:0007669"/>
    <property type="project" value="UniProtKB-KW"/>
</dbReference>
<dbReference type="Gene3D" id="3.30.565.10">
    <property type="entry name" value="Histidine kinase-like ATPase, C-terminal domain"/>
    <property type="match status" value="1"/>
</dbReference>
<accession>A0A4R4RZ13</accession>
<keyword evidence="5" id="KW-1185">Reference proteome</keyword>
<comment type="caution">
    <text evidence="4">The sequence shown here is derived from an EMBL/GenBank/DDBJ whole genome shotgun (WGS) entry which is preliminary data.</text>
</comment>
<proteinExistence type="predicted"/>
<keyword evidence="1" id="KW-0723">Serine/threonine-protein kinase</keyword>